<evidence type="ECO:0000256" key="4">
    <source>
        <dbReference type="SAM" id="MobiDB-lite"/>
    </source>
</evidence>
<dbReference type="GO" id="GO:0006355">
    <property type="term" value="P:regulation of DNA-templated transcription"/>
    <property type="evidence" value="ECO:0007669"/>
    <property type="project" value="InterPro"/>
</dbReference>
<organism evidence="6 7">
    <name type="scientific">Ceratocystis fimbriata CBS 114723</name>
    <dbReference type="NCBI Taxonomy" id="1035309"/>
    <lineage>
        <taxon>Eukaryota</taxon>
        <taxon>Fungi</taxon>
        <taxon>Dikarya</taxon>
        <taxon>Ascomycota</taxon>
        <taxon>Pezizomycotina</taxon>
        <taxon>Sordariomycetes</taxon>
        <taxon>Hypocreomycetidae</taxon>
        <taxon>Microascales</taxon>
        <taxon>Ceratocystidaceae</taxon>
        <taxon>Ceratocystis</taxon>
    </lineage>
</organism>
<evidence type="ECO:0000313" key="7">
    <source>
        <dbReference type="Proteomes" id="UP000222788"/>
    </source>
</evidence>
<feature type="region of interest" description="Disordered" evidence="4">
    <location>
        <begin position="318"/>
        <end position="411"/>
    </location>
</feature>
<dbReference type="SMART" id="SM00249">
    <property type="entry name" value="PHD"/>
    <property type="match status" value="1"/>
</dbReference>
<dbReference type="InterPro" id="IPR011011">
    <property type="entry name" value="Znf_FYVE_PHD"/>
</dbReference>
<dbReference type="GO" id="GO:0003743">
    <property type="term" value="F:translation initiation factor activity"/>
    <property type="evidence" value="ECO:0007669"/>
    <property type="project" value="UniProtKB-KW"/>
</dbReference>
<feature type="compositionally biased region" description="Basic and acidic residues" evidence="4">
    <location>
        <begin position="803"/>
        <end position="827"/>
    </location>
</feature>
<keyword evidence="7" id="KW-1185">Reference proteome</keyword>
<feature type="region of interest" description="Disordered" evidence="4">
    <location>
        <begin position="209"/>
        <end position="270"/>
    </location>
</feature>
<keyword evidence="3" id="KW-0862">Zinc</keyword>
<keyword evidence="1" id="KW-0479">Metal-binding</keyword>
<dbReference type="InterPro" id="IPR013083">
    <property type="entry name" value="Znf_RING/FYVE/PHD"/>
</dbReference>
<dbReference type="InterPro" id="IPR019786">
    <property type="entry name" value="Zinc_finger_PHD-type_CS"/>
</dbReference>
<dbReference type="AlphaFoldDB" id="A0A2C5WXC3"/>
<feature type="compositionally biased region" description="Low complexity" evidence="4">
    <location>
        <begin position="584"/>
        <end position="615"/>
    </location>
</feature>
<dbReference type="PANTHER" id="PTHR14296:SF3">
    <property type="entry name" value="DIKAR, ISOFORM F"/>
    <property type="match status" value="1"/>
</dbReference>
<feature type="region of interest" description="Disordered" evidence="4">
    <location>
        <begin position="715"/>
        <end position="751"/>
    </location>
</feature>
<keyword evidence="2" id="KW-0863">Zinc-finger</keyword>
<feature type="compositionally biased region" description="Polar residues" evidence="4">
    <location>
        <begin position="538"/>
        <end position="552"/>
    </location>
</feature>
<feature type="compositionally biased region" description="Basic and acidic residues" evidence="4">
    <location>
        <begin position="354"/>
        <end position="411"/>
    </location>
</feature>
<dbReference type="GO" id="GO:0008270">
    <property type="term" value="F:zinc ion binding"/>
    <property type="evidence" value="ECO:0007669"/>
    <property type="project" value="UniProtKB-KW"/>
</dbReference>
<proteinExistence type="predicted"/>
<dbReference type="Proteomes" id="UP000222788">
    <property type="component" value="Unassembled WGS sequence"/>
</dbReference>
<evidence type="ECO:0000313" key="6">
    <source>
        <dbReference type="EMBL" id="PHH50536.1"/>
    </source>
</evidence>
<feature type="compositionally biased region" description="Basic residues" evidence="4">
    <location>
        <begin position="221"/>
        <end position="241"/>
    </location>
</feature>
<reference evidence="6 7" key="2">
    <citation type="journal article" date="2013" name="IMA Fungus">
        <title>IMA Genome-F 1: Ceratocystis fimbriata: Draft nuclear genome sequence for the plant pathogen, Ceratocystis fimbriata.</title>
        <authorList>
            <person name="Wilken P.M."/>
            <person name="Steenkamp E.T."/>
            <person name="Wingfield M.J."/>
            <person name="de Beer Z.W."/>
            <person name="Wingfield B.D."/>
        </authorList>
    </citation>
    <scope>NUCLEOTIDE SEQUENCE [LARGE SCALE GENOMIC DNA]</scope>
    <source>
        <strain evidence="6 7">CBS 114723</strain>
    </source>
</reference>
<feature type="region of interest" description="Disordered" evidence="4">
    <location>
        <begin position="783"/>
        <end position="827"/>
    </location>
</feature>
<feature type="region of interest" description="Disordered" evidence="4">
    <location>
        <begin position="642"/>
        <end position="673"/>
    </location>
</feature>
<evidence type="ECO:0000256" key="2">
    <source>
        <dbReference type="ARBA" id="ARBA00022771"/>
    </source>
</evidence>
<evidence type="ECO:0000259" key="5">
    <source>
        <dbReference type="SMART" id="SM00249"/>
    </source>
</evidence>
<dbReference type="InterPro" id="IPR001965">
    <property type="entry name" value="Znf_PHD"/>
</dbReference>
<sequence length="827" mass="92436">MVSLRKRPHSGTEQTAHQTSASRPSNSVETNPTERKSPEAKPQPAGPLQRLRNNWYFANLCQWIYLFGQAVKIPDEIDVDVLEAECLKQRSIVLLDVGLCLLKYLSSHRGLNHELFDEYTRRQYLQKLPEKNPFGIDQVAKPFHEFDIDTKLRILHQMTQWTMINSEKLRDRMTGLKDTDHTGWRIEPYGWDSEDRSYYVLDDNRLYRMTDAPESTPPPSKSKKSRKSQRSGGRSSKRRRVGQATGVDSADAEEEDAASESISDDAAQPIDDGLGGAKWECIAVGYSEVMSFLATLQKTKDENEKVLRDQIKRHLLPILEKQENSRKRKQQQRNKELENLSKMANAKRSSRLAVKQEQKTMEENAKEEERIQHENQAKARKEEQIMLKREKERDQRLRARERRMKDRESRKLLHQQELARLSSQSTEAAAGQRLSGRRLQAEIERQKEALAALENEEDWMFDCICGMHGQVDDGTHCLACERCSVWLHSKCVGVDHQDAEHPDFHFICASCKRRMEDEQKKVQTVAEPNVGQHDVGPSNVTDGDAPSQTDSTPIPGPKDTASARSLETNKDEEPWAAAVEDDPSCATPSSPSPCSSPGVPQSPSKKSAPLPLSASRNSNTPGSVNGFASTLFATRQLHDRAGESNCSLSVRPETPTEKGCAKMSDGHGTATPQRFVKTTPMSRRLSTPSGNGVFAPPGRRSMSFLDSFNANLNSSPLGKPADLDNPSSPIPPAEAGISPLKNTPARPRTQKGLLASLKASVSIQPPTVLAPVQGEVILTPPVKMTEEQRRHSRLQQRLSSPLVERRLNKEGGEGKGQDEGVEKEIIA</sequence>
<dbReference type="Gene3D" id="3.30.40.10">
    <property type="entry name" value="Zinc/RING finger domain, C3HC4 (zinc finger)"/>
    <property type="match status" value="1"/>
</dbReference>
<gene>
    <name evidence="6" type="primary">tif471_0</name>
    <name evidence="6" type="ORF">CFIMG_005631RA</name>
</gene>
<feature type="domain" description="Zinc finger PHD-type" evidence="5">
    <location>
        <begin position="462"/>
        <end position="512"/>
    </location>
</feature>
<dbReference type="GO" id="GO:0031213">
    <property type="term" value="C:RSF complex"/>
    <property type="evidence" value="ECO:0007669"/>
    <property type="project" value="InterPro"/>
</dbReference>
<dbReference type="SUPFAM" id="SSF57903">
    <property type="entry name" value="FYVE/PHD zinc finger"/>
    <property type="match status" value="1"/>
</dbReference>
<dbReference type="PROSITE" id="PS01359">
    <property type="entry name" value="ZF_PHD_1"/>
    <property type="match status" value="1"/>
</dbReference>
<protein>
    <submittedName>
        <fullName evidence="6">Eukaryotic translation initiation factor 4 gamma</fullName>
    </submittedName>
</protein>
<keyword evidence="6" id="KW-0396">Initiation factor</keyword>
<dbReference type="STRING" id="1035309.A0A2C5WXC3"/>
<feature type="region of interest" description="Disordered" evidence="4">
    <location>
        <begin position="679"/>
        <end position="698"/>
    </location>
</feature>
<evidence type="ECO:0000256" key="1">
    <source>
        <dbReference type="ARBA" id="ARBA00022723"/>
    </source>
</evidence>
<feature type="region of interest" description="Disordered" evidence="4">
    <location>
        <begin position="519"/>
        <end position="623"/>
    </location>
</feature>
<feature type="compositionally biased region" description="Polar residues" evidence="4">
    <location>
        <begin position="11"/>
        <end position="31"/>
    </location>
</feature>
<dbReference type="OrthoDB" id="303107at2759"/>
<dbReference type="InterPro" id="IPR028938">
    <property type="entry name" value="Rsf1-like"/>
</dbReference>
<feature type="region of interest" description="Disordered" evidence="4">
    <location>
        <begin position="1"/>
        <end position="47"/>
    </location>
</feature>
<feature type="compositionally biased region" description="Polar residues" evidence="4">
    <location>
        <begin position="679"/>
        <end position="690"/>
    </location>
</feature>
<comment type="caution">
    <text evidence="6">The sequence shown here is derived from an EMBL/GenBank/DDBJ whole genome shotgun (WGS) entry which is preliminary data.</text>
</comment>
<dbReference type="PANTHER" id="PTHR14296">
    <property type="entry name" value="REMODELING AND SPACING FACTOR 1"/>
    <property type="match status" value="1"/>
</dbReference>
<reference evidence="6 7" key="1">
    <citation type="journal article" date="2013" name="Fungal Biol.">
        <title>Analysis of microsatellite markers in the genome of the plant pathogen Ceratocystis fimbriata.</title>
        <authorList>
            <person name="Simpson M.C."/>
            <person name="Wilken P.M."/>
            <person name="Coetzee M.P."/>
            <person name="Wingfield M.J."/>
            <person name="Wingfield B.D."/>
        </authorList>
    </citation>
    <scope>NUCLEOTIDE SEQUENCE [LARGE SCALE GENOMIC DNA]</scope>
    <source>
        <strain evidence="6 7">CBS 114723</strain>
    </source>
</reference>
<accession>A0A2C5WXC3</accession>
<name>A0A2C5WXC3_9PEZI</name>
<evidence type="ECO:0000256" key="3">
    <source>
        <dbReference type="ARBA" id="ARBA00022833"/>
    </source>
</evidence>
<keyword evidence="6" id="KW-0648">Protein biosynthesis</keyword>
<dbReference type="EMBL" id="APWK03000125">
    <property type="protein sequence ID" value="PHH50536.1"/>
    <property type="molecule type" value="Genomic_DNA"/>
</dbReference>